<comment type="caution">
    <text evidence="1">The sequence shown here is derived from an EMBL/GenBank/DDBJ whole genome shotgun (WGS) entry which is preliminary data.</text>
</comment>
<reference evidence="1 2" key="1">
    <citation type="journal article" date="2019" name="BMC Genomics">
        <title>New insights from Opisthorchis felineus genome: update on genomics of the epidemiologically important liver flukes.</title>
        <authorList>
            <person name="Ershov N.I."/>
            <person name="Mordvinov V.A."/>
            <person name="Prokhortchouk E.B."/>
            <person name="Pakharukova M.Y."/>
            <person name="Gunbin K.V."/>
            <person name="Ustyantsev K."/>
            <person name="Genaev M.A."/>
            <person name="Blinov A.G."/>
            <person name="Mazur A."/>
            <person name="Boulygina E."/>
            <person name="Tsygankova S."/>
            <person name="Khrameeva E."/>
            <person name="Chekanov N."/>
            <person name="Fan G."/>
            <person name="Xiao A."/>
            <person name="Zhang H."/>
            <person name="Xu X."/>
            <person name="Yang H."/>
            <person name="Solovyev V."/>
            <person name="Lee S.M."/>
            <person name="Liu X."/>
            <person name="Afonnikov D.A."/>
            <person name="Skryabin K.G."/>
        </authorList>
    </citation>
    <scope>NUCLEOTIDE SEQUENCE [LARGE SCALE GENOMIC DNA]</scope>
    <source>
        <strain evidence="1">AK-0245</strain>
        <tissue evidence="1">Whole organism</tissue>
    </source>
</reference>
<protein>
    <submittedName>
        <fullName evidence="1">Uncharacterized protein</fullName>
    </submittedName>
</protein>
<dbReference type="Proteomes" id="UP000308267">
    <property type="component" value="Unassembled WGS sequence"/>
</dbReference>
<keyword evidence="2" id="KW-1185">Reference proteome</keyword>
<dbReference type="EMBL" id="SJOL01002781">
    <property type="protein sequence ID" value="TGZ73381.1"/>
    <property type="molecule type" value="Genomic_DNA"/>
</dbReference>
<evidence type="ECO:0000313" key="2">
    <source>
        <dbReference type="Proteomes" id="UP000308267"/>
    </source>
</evidence>
<sequence length="51" mass="5955">NEWDTYWLIASPPPESTLLSWNEFIQNFCVLLTSQNSKQDFSITTQWADST</sequence>
<accession>A0A4S2MA36</accession>
<evidence type="ECO:0000313" key="1">
    <source>
        <dbReference type="EMBL" id="TGZ73381.1"/>
    </source>
</evidence>
<feature type="non-terminal residue" evidence="1">
    <location>
        <position position="1"/>
    </location>
</feature>
<dbReference type="AlphaFoldDB" id="A0A4S2MA36"/>
<name>A0A4S2MA36_OPIFE</name>
<feature type="non-terminal residue" evidence="1">
    <location>
        <position position="51"/>
    </location>
</feature>
<proteinExistence type="predicted"/>
<gene>
    <name evidence="1" type="ORF">CRM22_001549</name>
</gene>
<organism evidence="1 2">
    <name type="scientific">Opisthorchis felineus</name>
    <dbReference type="NCBI Taxonomy" id="147828"/>
    <lineage>
        <taxon>Eukaryota</taxon>
        <taxon>Metazoa</taxon>
        <taxon>Spiralia</taxon>
        <taxon>Lophotrochozoa</taxon>
        <taxon>Platyhelminthes</taxon>
        <taxon>Trematoda</taxon>
        <taxon>Digenea</taxon>
        <taxon>Opisthorchiida</taxon>
        <taxon>Opisthorchiata</taxon>
        <taxon>Opisthorchiidae</taxon>
        <taxon>Opisthorchis</taxon>
    </lineage>
</organism>